<dbReference type="EMBL" id="GL833121">
    <property type="protein sequence ID" value="EGB12136.1"/>
    <property type="molecule type" value="Genomic_DNA"/>
</dbReference>
<gene>
    <name evidence="1" type="ORF">AURANDRAFT_70763</name>
</gene>
<organism evidence="2">
    <name type="scientific">Aureococcus anophagefferens</name>
    <name type="common">Harmful bloom alga</name>
    <dbReference type="NCBI Taxonomy" id="44056"/>
    <lineage>
        <taxon>Eukaryota</taxon>
        <taxon>Sar</taxon>
        <taxon>Stramenopiles</taxon>
        <taxon>Ochrophyta</taxon>
        <taxon>Pelagophyceae</taxon>
        <taxon>Pelagomonadales</taxon>
        <taxon>Pelagomonadaceae</taxon>
        <taxon>Aureococcus</taxon>
    </lineage>
</organism>
<accession>F0XYK8</accession>
<dbReference type="InParanoid" id="F0XYK8"/>
<evidence type="ECO:0000313" key="1">
    <source>
        <dbReference type="EMBL" id="EGB12136.1"/>
    </source>
</evidence>
<proteinExistence type="predicted"/>
<evidence type="ECO:0000313" key="2">
    <source>
        <dbReference type="Proteomes" id="UP000002729"/>
    </source>
</evidence>
<name>F0XYK8_AURAN</name>
<dbReference type="GeneID" id="20227906"/>
<sequence length="1465" mass="157291">MLRAAPLLVAVAAAARPYCKEPHADHLQAHRVPTDYKLALLGIYYNDVEGEDRPTEADLRAWYHNDAAVAYLEEVSDGCLDDMTVEFFVAENGIGHGLGAGCDDDEFFKETYIAAPTNGGGRAFNASDYDGIVVLPLGYCTTSAWAGAIALHVDERTEEFSGVYMGRDLGGPGWRSAGDGDDACEDDAAWSAGSVDCAYIAEDPAARCGDVEAAAACPDWTFDYAQYENTMTATILPKIGGTNQVEGALSAWIDGERHAQSGGTDVLPFGPYAGQSVHQAMIYGGAAQEDGAIVWKLCVDGAIYASVGSAETFQADETLGDATSPTVVDFVKETPEAKCPKTCGACSALASTYMHELFHMMGAQYHATGLVCHEPERDFQDLLHRCADTNYGDFYDVMGSGNGFAPNLQAAIRYDMGWMGKDDVEFVETSGEYAIYPLNGGPGSHNRTDPKKRALFFATGPGVPVHLTLEWRTHHDAPGVSAAVLERNPGFFVRSGTALVDADVASCEPFGDDEKLRTTLLPDAALVLHMDGTVVKADKEGPRDDGTMAVEIRFTGERQEYFGEYYNCGSYGSCAGDGGDGQYCDAGACGDHGASLRVPKRLSRNFWAPFYTCHDECLDETKVCDDYDFRGHPSVGYPLTPDATMDSGYAYPCWDKDLGDVPADLRDACSQMFQGRCTAGTRFARVSHHHISHLANADRDPGCHGDEGEFDIELVASTLDGVGFEVQQDPSWYSWFPMRRLNMAPGDGRQVHFAYGIPDATPDGTYDSCISITNTFTGLRKGFLHRLTLGQPFDEFRHNRLASFGPVDYDGDGDVSAGEQGLFLAIEAACDGLAGCAPGYPDCEWDWHPDFCHVEDEVACDGADAALGTEDRCWEASWSPDDAAHYASRGRDQCENLGAFCKGGAKILEAEACDDPLLMPCKNQEFCFQDTTAWTELGRTYDYAGRVVSALDYDADASLEPWATPGPCQTAWTLDPLRDALPTAPVGSNFLCGEDGAGGANSLHGTAFCEHTASKADVDALGWTWPEETAAFPHARWAGFIQEGHACWAQGEPDVECAKRLCEETDECGGLTVGWVEKDAPMSAPPEERRGRPFFVYFLQRGLIGRPDLDSFNNWNKRGEGSGSTEIACLYKPQASSTADECTCFGVYLDGTSPIVPSGACPKPTPAPSPAPISDTTTTTTMTTTTTTAALSAAPTPAPTGDAAAATCEDDADWLAQSNKKAKKKCAKKTTKKKCKKKCAWIEGACVEKLQTCEDLFYKKGKPQKEGAKLVKTCKKQGTIGGATSKKASAACQKACGTCDDVGAVVSATTTTAGFTDLGEWCADSGTQLCKMQCEVPDCPIGECAMRQGTCCDYTCNGPSCESKRGRDSLSWHRKDAPTKTCKWVERKPTTRCRKKGATGARAVAECVRACASCPSEGACADDATWYHTNKKNKKLDCVSVARNPARRCGMPGAKAACPATCGTC</sequence>
<dbReference type="Proteomes" id="UP000002729">
    <property type="component" value="Unassembled WGS sequence"/>
</dbReference>
<reference evidence="1 2" key="1">
    <citation type="journal article" date="2011" name="Proc. Natl. Acad. Sci. U.S.A.">
        <title>Niche of harmful alga Aureococcus anophagefferens revealed through ecogenomics.</title>
        <authorList>
            <person name="Gobler C.J."/>
            <person name="Berry D.L."/>
            <person name="Dyhrman S.T."/>
            <person name="Wilhelm S.W."/>
            <person name="Salamov A."/>
            <person name="Lobanov A.V."/>
            <person name="Zhang Y."/>
            <person name="Collier J.L."/>
            <person name="Wurch L.L."/>
            <person name="Kustka A.B."/>
            <person name="Dill B.D."/>
            <person name="Shah M."/>
            <person name="VerBerkmoes N.C."/>
            <person name="Kuo A."/>
            <person name="Terry A."/>
            <person name="Pangilinan J."/>
            <person name="Lindquist E.A."/>
            <person name="Lucas S."/>
            <person name="Paulsen I.T."/>
            <person name="Hattenrath-Lehmann T.K."/>
            <person name="Talmage S.C."/>
            <person name="Walker E.A."/>
            <person name="Koch F."/>
            <person name="Burson A.M."/>
            <person name="Marcoval M.A."/>
            <person name="Tang Y.Z."/>
            <person name="Lecleir G.R."/>
            <person name="Coyne K.J."/>
            <person name="Berg G.M."/>
            <person name="Bertrand E.M."/>
            <person name="Saito M.A."/>
            <person name="Gladyshev V.N."/>
            <person name="Grigoriev I.V."/>
        </authorList>
    </citation>
    <scope>NUCLEOTIDE SEQUENCE [LARGE SCALE GENOMIC DNA]</scope>
    <source>
        <strain evidence="2">CCMP 1984</strain>
    </source>
</reference>
<keyword evidence="2" id="KW-1185">Reference proteome</keyword>
<dbReference type="KEGG" id="aaf:AURANDRAFT_70763"/>
<protein>
    <submittedName>
        <fullName evidence="1">Uncharacterized protein</fullName>
    </submittedName>
</protein>
<dbReference type="RefSeq" id="XP_009033220.1">
    <property type="nucleotide sequence ID" value="XM_009034972.1"/>
</dbReference>